<dbReference type="AlphaFoldDB" id="A0A4U1JCP3"/>
<dbReference type="EMBL" id="SSMQ01000015">
    <property type="protein sequence ID" value="TKD07899.1"/>
    <property type="molecule type" value="Genomic_DNA"/>
</dbReference>
<reference evidence="3 4" key="1">
    <citation type="submission" date="2019-04" db="EMBL/GenBank/DDBJ databases">
        <authorList>
            <person name="Li Y."/>
            <person name="Wang J."/>
        </authorList>
    </citation>
    <scope>NUCLEOTIDE SEQUENCE [LARGE SCALE GENOMIC DNA]</scope>
    <source>
        <strain evidence="3 4">DSM 14668</strain>
    </source>
</reference>
<sequence>MIGGPKASRASGTPRAGEAGMDARPTQFRVLALAAALVATPVFAGCIAEAPPEELGGEAAGVESPEPIDTADEAVAGSTVAQAAASSCSTSSVKGLSLQIIAEARCLNPDAYVPLTKTSNVTFGSATFAYLEKPAADRLLAALKENTGKTMTINSALRTVAQQYMLYNWYQTGRCSISLAAKPGASNHETGLALDVSEYSSWKTVLTNKGFKWLGSSDAVHFDYAGAGAVSYKGLDVKAFQRLWNRNNPNDTISVDGAWGPQTEARMKKSPAGGFEKGATCGAAIMYDGKDGEAEAFSRDPNDPEFFVPLPIDAVEAQPELEHEACSDHAH</sequence>
<dbReference type="InterPro" id="IPR009045">
    <property type="entry name" value="Zn_M74/Hedgehog-like"/>
</dbReference>
<comment type="caution">
    <text evidence="3">The sequence shown here is derived from an EMBL/GenBank/DDBJ whole genome shotgun (WGS) entry which is preliminary data.</text>
</comment>
<dbReference type="SUPFAM" id="SSF55166">
    <property type="entry name" value="Hedgehog/DD-peptidase"/>
    <property type="match status" value="1"/>
</dbReference>
<evidence type="ECO:0000313" key="4">
    <source>
        <dbReference type="Proteomes" id="UP000309215"/>
    </source>
</evidence>
<dbReference type="Gene3D" id="3.30.1380.10">
    <property type="match status" value="1"/>
</dbReference>
<dbReference type="Proteomes" id="UP000309215">
    <property type="component" value="Unassembled WGS sequence"/>
</dbReference>
<feature type="domain" description="D-alanyl-D-alanine carboxypeptidase-like core" evidence="2">
    <location>
        <begin position="136"/>
        <end position="214"/>
    </location>
</feature>
<dbReference type="Pfam" id="PF02557">
    <property type="entry name" value="VanY"/>
    <property type="match status" value="1"/>
</dbReference>
<name>A0A4U1JCP3_9BACT</name>
<dbReference type="GO" id="GO:0008233">
    <property type="term" value="F:peptidase activity"/>
    <property type="evidence" value="ECO:0007669"/>
    <property type="project" value="InterPro"/>
</dbReference>
<dbReference type="InterPro" id="IPR003709">
    <property type="entry name" value="VanY-like_core_dom"/>
</dbReference>
<dbReference type="CDD" id="cd14814">
    <property type="entry name" value="Peptidase_M15"/>
    <property type="match status" value="1"/>
</dbReference>
<evidence type="ECO:0000256" key="1">
    <source>
        <dbReference type="SAM" id="MobiDB-lite"/>
    </source>
</evidence>
<organism evidence="3 4">
    <name type="scientific">Polyangium fumosum</name>
    <dbReference type="NCBI Taxonomy" id="889272"/>
    <lineage>
        <taxon>Bacteria</taxon>
        <taxon>Pseudomonadati</taxon>
        <taxon>Myxococcota</taxon>
        <taxon>Polyangia</taxon>
        <taxon>Polyangiales</taxon>
        <taxon>Polyangiaceae</taxon>
        <taxon>Polyangium</taxon>
    </lineage>
</organism>
<dbReference type="OrthoDB" id="5496837at2"/>
<dbReference type="GO" id="GO:0006508">
    <property type="term" value="P:proteolysis"/>
    <property type="evidence" value="ECO:0007669"/>
    <property type="project" value="InterPro"/>
</dbReference>
<evidence type="ECO:0000259" key="2">
    <source>
        <dbReference type="Pfam" id="PF02557"/>
    </source>
</evidence>
<feature type="region of interest" description="Disordered" evidence="1">
    <location>
        <begin position="1"/>
        <end position="21"/>
    </location>
</feature>
<accession>A0A4U1JCP3</accession>
<gene>
    <name evidence="3" type="ORF">E8A74_16560</name>
</gene>
<protein>
    <recommendedName>
        <fullName evidence="2">D-alanyl-D-alanine carboxypeptidase-like core domain-containing protein</fullName>
    </recommendedName>
</protein>
<proteinExistence type="predicted"/>
<evidence type="ECO:0000313" key="3">
    <source>
        <dbReference type="EMBL" id="TKD07899.1"/>
    </source>
</evidence>
<keyword evidence="4" id="KW-1185">Reference proteome</keyword>